<dbReference type="Proteomes" id="UP000265742">
    <property type="component" value="Unassembled WGS sequence"/>
</dbReference>
<dbReference type="InterPro" id="IPR013325">
    <property type="entry name" value="RNA_pol_sigma_r2"/>
</dbReference>
<reference evidence="9" key="1">
    <citation type="submission" date="2018-09" db="EMBL/GenBank/DDBJ databases">
        <authorList>
            <person name="Kim I."/>
        </authorList>
    </citation>
    <scope>NUCLEOTIDE SEQUENCE [LARGE SCALE GENOMIC DNA]</scope>
    <source>
        <strain evidence="9">DD4a</strain>
    </source>
</reference>
<accession>A0A3A1TWG1</accession>
<sequence length="168" mass="18956">MAIDEGAFREAFAAEYDDLTRFVRRRSDPEHAEDVVEEAFVVLWQQRTMPDPVRPWLFATARNLMLNADRGRRRRDGLAVRIAGHLDLEPVDRTGDADLRMDVIAAWRTLAPADQEVLALAVWEDLPAAEAAQVLGCSRTAYLMRLSRARARLKPLLPHPSARLTATV</sequence>
<keyword evidence="9" id="KW-1185">Reference proteome</keyword>
<comment type="similarity">
    <text evidence="1">Belongs to the sigma-70 factor family. ECF subfamily.</text>
</comment>
<evidence type="ECO:0000256" key="4">
    <source>
        <dbReference type="ARBA" id="ARBA00023125"/>
    </source>
</evidence>
<evidence type="ECO:0000256" key="2">
    <source>
        <dbReference type="ARBA" id="ARBA00023015"/>
    </source>
</evidence>
<dbReference type="RefSeq" id="WP_119482893.1">
    <property type="nucleotide sequence ID" value="NZ_QXTG01000002.1"/>
</dbReference>
<comment type="caution">
    <text evidence="8">The sequence shown here is derived from an EMBL/GenBank/DDBJ whole genome shotgun (WGS) entry which is preliminary data.</text>
</comment>
<keyword evidence="2" id="KW-0805">Transcription regulation</keyword>
<dbReference type="GO" id="GO:0016987">
    <property type="term" value="F:sigma factor activity"/>
    <property type="evidence" value="ECO:0007669"/>
    <property type="project" value="UniProtKB-KW"/>
</dbReference>
<keyword evidence="4" id="KW-0238">DNA-binding</keyword>
<evidence type="ECO:0000256" key="1">
    <source>
        <dbReference type="ARBA" id="ARBA00010641"/>
    </source>
</evidence>
<dbReference type="SUPFAM" id="SSF88946">
    <property type="entry name" value="Sigma2 domain of RNA polymerase sigma factors"/>
    <property type="match status" value="1"/>
</dbReference>
<dbReference type="Pfam" id="PF04542">
    <property type="entry name" value="Sigma70_r2"/>
    <property type="match status" value="1"/>
</dbReference>
<dbReference type="InterPro" id="IPR039425">
    <property type="entry name" value="RNA_pol_sigma-70-like"/>
</dbReference>
<organism evidence="8 9">
    <name type="scientific">Amnibacterium setariae</name>
    <dbReference type="NCBI Taxonomy" id="2306585"/>
    <lineage>
        <taxon>Bacteria</taxon>
        <taxon>Bacillati</taxon>
        <taxon>Actinomycetota</taxon>
        <taxon>Actinomycetes</taxon>
        <taxon>Micrococcales</taxon>
        <taxon>Microbacteriaceae</taxon>
        <taxon>Amnibacterium</taxon>
    </lineage>
</organism>
<dbReference type="PANTHER" id="PTHR43133:SF8">
    <property type="entry name" value="RNA POLYMERASE SIGMA FACTOR HI_1459-RELATED"/>
    <property type="match status" value="1"/>
</dbReference>
<keyword evidence="3" id="KW-0731">Sigma factor</keyword>
<dbReference type="InterPro" id="IPR013249">
    <property type="entry name" value="RNA_pol_sigma70_r4_t2"/>
</dbReference>
<dbReference type="OrthoDB" id="4184921at2"/>
<evidence type="ECO:0000259" key="6">
    <source>
        <dbReference type="Pfam" id="PF04542"/>
    </source>
</evidence>
<dbReference type="InterPro" id="IPR013324">
    <property type="entry name" value="RNA_pol_sigma_r3/r4-like"/>
</dbReference>
<dbReference type="Pfam" id="PF08281">
    <property type="entry name" value="Sigma70_r4_2"/>
    <property type="match status" value="1"/>
</dbReference>
<dbReference type="InterPro" id="IPR007627">
    <property type="entry name" value="RNA_pol_sigma70_r2"/>
</dbReference>
<dbReference type="SUPFAM" id="SSF88659">
    <property type="entry name" value="Sigma3 and sigma4 domains of RNA polymerase sigma factors"/>
    <property type="match status" value="1"/>
</dbReference>
<feature type="domain" description="RNA polymerase sigma factor 70 region 4 type 2" evidence="7">
    <location>
        <begin position="103"/>
        <end position="153"/>
    </location>
</feature>
<dbReference type="AlphaFoldDB" id="A0A3A1TWG1"/>
<evidence type="ECO:0000313" key="9">
    <source>
        <dbReference type="Proteomes" id="UP000265742"/>
    </source>
</evidence>
<evidence type="ECO:0000256" key="3">
    <source>
        <dbReference type="ARBA" id="ARBA00023082"/>
    </source>
</evidence>
<gene>
    <name evidence="8" type="ORF">D1781_14320</name>
</gene>
<dbReference type="InterPro" id="IPR036388">
    <property type="entry name" value="WH-like_DNA-bd_sf"/>
</dbReference>
<dbReference type="InterPro" id="IPR014284">
    <property type="entry name" value="RNA_pol_sigma-70_dom"/>
</dbReference>
<dbReference type="GO" id="GO:0006352">
    <property type="term" value="P:DNA-templated transcription initiation"/>
    <property type="evidence" value="ECO:0007669"/>
    <property type="project" value="InterPro"/>
</dbReference>
<dbReference type="PANTHER" id="PTHR43133">
    <property type="entry name" value="RNA POLYMERASE ECF-TYPE SIGMA FACTO"/>
    <property type="match status" value="1"/>
</dbReference>
<keyword evidence="5" id="KW-0804">Transcription</keyword>
<dbReference type="NCBIfam" id="TIGR02937">
    <property type="entry name" value="sigma70-ECF"/>
    <property type="match status" value="1"/>
</dbReference>
<dbReference type="GO" id="GO:0003677">
    <property type="term" value="F:DNA binding"/>
    <property type="evidence" value="ECO:0007669"/>
    <property type="project" value="UniProtKB-KW"/>
</dbReference>
<proteinExistence type="inferred from homology"/>
<feature type="domain" description="RNA polymerase sigma-70 region 2" evidence="6">
    <location>
        <begin position="14"/>
        <end position="75"/>
    </location>
</feature>
<dbReference type="Gene3D" id="1.10.1740.10">
    <property type="match status" value="1"/>
</dbReference>
<name>A0A3A1TWG1_9MICO</name>
<dbReference type="Gene3D" id="1.10.10.10">
    <property type="entry name" value="Winged helix-like DNA-binding domain superfamily/Winged helix DNA-binding domain"/>
    <property type="match status" value="1"/>
</dbReference>
<evidence type="ECO:0000256" key="5">
    <source>
        <dbReference type="ARBA" id="ARBA00023163"/>
    </source>
</evidence>
<dbReference type="EMBL" id="QXTG01000002">
    <property type="protein sequence ID" value="RIX28583.1"/>
    <property type="molecule type" value="Genomic_DNA"/>
</dbReference>
<evidence type="ECO:0000313" key="8">
    <source>
        <dbReference type="EMBL" id="RIX28583.1"/>
    </source>
</evidence>
<evidence type="ECO:0000259" key="7">
    <source>
        <dbReference type="Pfam" id="PF08281"/>
    </source>
</evidence>
<protein>
    <submittedName>
        <fullName evidence="8">Sigma-70 family RNA polymerase sigma factor</fullName>
    </submittedName>
</protein>